<evidence type="ECO:0000313" key="2">
    <source>
        <dbReference type="EMBL" id="MDN3710393.1"/>
    </source>
</evidence>
<keyword evidence="2" id="KW-0067">ATP-binding</keyword>
<evidence type="ECO:0000259" key="1">
    <source>
        <dbReference type="Pfam" id="PF00005"/>
    </source>
</evidence>
<dbReference type="InterPro" id="IPR003439">
    <property type="entry name" value="ABC_transporter-like_ATP-bd"/>
</dbReference>
<reference evidence="3" key="1">
    <citation type="journal article" date="2019" name="Int. J. Syst. Evol. Microbiol.">
        <title>The Global Catalogue of Microorganisms (GCM) 10K type strain sequencing project: providing services to taxonomists for standard genome sequencing and annotation.</title>
        <authorList>
            <consortium name="The Broad Institute Genomics Platform"/>
            <consortium name="The Broad Institute Genome Sequencing Center for Infectious Disease"/>
            <person name="Wu L."/>
            <person name="Ma J."/>
        </authorList>
    </citation>
    <scope>NUCLEOTIDE SEQUENCE [LARGE SCALE GENOMIC DNA]</scope>
    <source>
        <strain evidence="3">CECT 7184</strain>
    </source>
</reference>
<dbReference type="Proteomes" id="UP001242368">
    <property type="component" value="Unassembled WGS sequence"/>
</dbReference>
<keyword evidence="3" id="KW-1185">Reference proteome</keyword>
<evidence type="ECO:0000313" key="3">
    <source>
        <dbReference type="Proteomes" id="UP001242368"/>
    </source>
</evidence>
<sequence length="67" mass="7463">MGNNGAGKSTLLKIIAGTLEIAEGVRKIHTDPYYVPQVFGHSMSLLLPKHCILTKSLNHYMKFSMEM</sequence>
<dbReference type="Pfam" id="PF00005">
    <property type="entry name" value="ABC_tran"/>
    <property type="match status" value="1"/>
</dbReference>
<comment type="caution">
    <text evidence="2">The sequence shown here is derived from an EMBL/GenBank/DDBJ whole genome shotgun (WGS) entry which is preliminary data.</text>
</comment>
<keyword evidence="2" id="KW-0547">Nucleotide-binding</keyword>
<accession>A0ABT8D398</accession>
<gene>
    <name evidence="2" type="ORF">QW060_26595</name>
</gene>
<feature type="domain" description="ABC transporter" evidence="1">
    <location>
        <begin position="1"/>
        <end position="28"/>
    </location>
</feature>
<dbReference type="InterPro" id="IPR027417">
    <property type="entry name" value="P-loop_NTPase"/>
</dbReference>
<dbReference type="GO" id="GO:0005524">
    <property type="term" value="F:ATP binding"/>
    <property type="evidence" value="ECO:0007669"/>
    <property type="project" value="UniProtKB-KW"/>
</dbReference>
<dbReference type="Gene3D" id="3.40.50.300">
    <property type="entry name" value="P-loop containing nucleotide triphosphate hydrolases"/>
    <property type="match status" value="1"/>
</dbReference>
<protein>
    <submittedName>
        <fullName evidence="2">ATP-binding cassette domain-containing protein</fullName>
    </submittedName>
</protein>
<organism evidence="2 3">
    <name type="scientific">Paenimyroides ceti</name>
    <dbReference type="NCBI Taxonomy" id="395087"/>
    <lineage>
        <taxon>Bacteria</taxon>
        <taxon>Pseudomonadati</taxon>
        <taxon>Bacteroidota</taxon>
        <taxon>Flavobacteriia</taxon>
        <taxon>Flavobacteriales</taxon>
        <taxon>Flavobacteriaceae</taxon>
        <taxon>Paenimyroides</taxon>
    </lineage>
</organism>
<dbReference type="SUPFAM" id="SSF52540">
    <property type="entry name" value="P-loop containing nucleoside triphosphate hydrolases"/>
    <property type="match status" value="1"/>
</dbReference>
<proteinExistence type="predicted"/>
<dbReference type="EMBL" id="JAUFQU010000087">
    <property type="protein sequence ID" value="MDN3710393.1"/>
    <property type="molecule type" value="Genomic_DNA"/>
</dbReference>
<name>A0ABT8D398_9FLAO</name>